<protein>
    <submittedName>
        <fullName evidence="2">Bifunctional (P)ppGpp synthetase/guanosine-3',5'-bis(Diphosphate) 3'-pyrophosphohydrolase</fullName>
    </submittedName>
</protein>
<comment type="caution">
    <text evidence="2">The sequence shown here is derived from an EMBL/GenBank/DDBJ whole genome shotgun (WGS) entry which is preliminary data.</text>
</comment>
<dbReference type="SMART" id="SM00471">
    <property type="entry name" value="HDc"/>
    <property type="match status" value="1"/>
</dbReference>
<evidence type="ECO:0000259" key="1">
    <source>
        <dbReference type="SMART" id="SM00471"/>
    </source>
</evidence>
<dbReference type="Gene3D" id="1.10.3210.10">
    <property type="entry name" value="Hypothetical protein af1432"/>
    <property type="match status" value="1"/>
</dbReference>
<dbReference type="InterPro" id="IPR006674">
    <property type="entry name" value="HD_domain"/>
</dbReference>
<dbReference type="PANTHER" id="PTHR46246">
    <property type="entry name" value="GUANOSINE-3',5'-BIS(DIPHOSPHATE) 3'-PYROPHOSPHOHYDROLASE MESH1"/>
    <property type="match status" value="1"/>
</dbReference>
<name>A0A3P1B5V4_9FLAO</name>
<keyword evidence="3" id="KW-1185">Reference proteome</keyword>
<dbReference type="OrthoDB" id="9802385at2"/>
<dbReference type="SUPFAM" id="SSF109604">
    <property type="entry name" value="HD-domain/PDEase-like"/>
    <property type="match status" value="1"/>
</dbReference>
<evidence type="ECO:0000313" key="3">
    <source>
        <dbReference type="Proteomes" id="UP000268372"/>
    </source>
</evidence>
<dbReference type="InterPro" id="IPR052194">
    <property type="entry name" value="MESH1"/>
</dbReference>
<keyword evidence="2" id="KW-0378">Hydrolase</keyword>
<evidence type="ECO:0000313" key="2">
    <source>
        <dbReference type="EMBL" id="RRA96496.1"/>
    </source>
</evidence>
<dbReference type="Pfam" id="PF01966">
    <property type="entry name" value="HD"/>
    <property type="match status" value="1"/>
</dbReference>
<dbReference type="RefSeq" id="WP_124898351.1">
    <property type="nucleotide sequence ID" value="NZ_RQTJ01000003.1"/>
</dbReference>
<dbReference type="EMBL" id="RQTJ01000003">
    <property type="protein sequence ID" value="RRA96496.1"/>
    <property type="molecule type" value="Genomic_DNA"/>
</dbReference>
<reference evidence="2 3" key="1">
    <citation type="submission" date="2018-11" db="EMBL/GenBank/DDBJ databases">
        <title>Flavobacterium sp. nov., YIM 102796 draft genome.</title>
        <authorList>
            <person name="Li G."/>
            <person name="Jiang Y."/>
        </authorList>
    </citation>
    <scope>NUCLEOTIDE SEQUENCE [LARGE SCALE GENOMIC DNA]</scope>
    <source>
        <strain evidence="2 3">YIM 102796</strain>
    </source>
</reference>
<dbReference type="PANTHER" id="PTHR46246:SF1">
    <property type="entry name" value="GUANOSINE-3',5'-BIS(DIPHOSPHATE) 3'-PYROPHOSPHOHYDROLASE MESH1"/>
    <property type="match status" value="1"/>
</dbReference>
<feature type="domain" description="HD/PDEase" evidence="1">
    <location>
        <begin position="24"/>
        <end position="144"/>
    </location>
</feature>
<gene>
    <name evidence="2" type="ORF">EG242_02550</name>
</gene>
<proteinExistence type="predicted"/>
<dbReference type="InterPro" id="IPR003607">
    <property type="entry name" value="HD/PDEase_dom"/>
</dbReference>
<dbReference type="AlphaFoldDB" id="A0A3P1B5V4"/>
<dbReference type="GO" id="GO:0008893">
    <property type="term" value="F:guanosine-3',5'-bis(diphosphate) 3'-diphosphatase activity"/>
    <property type="evidence" value="ECO:0007669"/>
    <property type="project" value="TreeGrafter"/>
</dbReference>
<dbReference type="CDD" id="cd00077">
    <property type="entry name" value="HDc"/>
    <property type="match status" value="1"/>
</dbReference>
<organism evidence="2 3">
    <name type="scientific">Paenimyroides viscosum</name>
    <dbReference type="NCBI Taxonomy" id="2488729"/>
    <lineage>
        <taxon>Bacteria</taxon>
        <taxon>Pseudomonadati</taxon>
        <taxon>Bacteroidota</taxon>
        <taxon>Flavobacteriia</taxon>
        <taxon>Flavobacteriales</taxon>
        <taxon>Flavobacteriaceae</taxon>
        <taxon>Paenimyroides</taxon>
    </lineage>
</organism>
<accession>A0A3P1B5V4</accession>
<sequence length="185" mass="21560">MDDTLYKILQFADIAHGEQKRKYSDERYIVHPIRVMETCSAYTNKIQILAAALLHDVLEDTPVTEEELFSFLETVMDNEVAKQTLELVVKLTDVYIKEAYPHLNRKQRKEKETLRIAQTSADSQTIKYADILDNCKEIAASDPNFAPRFLNECMMILKVATKGDKHLYEKVYKEVETELQNLRKR</sequence>
<dbReference type="Proteomes" id="UP000268372">
    <property type="component" value="Unassembled WGS sequence"/>
</dbReference>